<reference evidence="23 24" key="1">
    <citation type="journal article" date="2015" name="Nature">
        <title>rRNA introns, odd ribosomes, and small enigmatic genomes across a large radiation of phyla.</title>
        <authorList>
            <person name="Brown C.T."/>
            <person name="Hug L.A."/>
            <person name="Thomas B.C."/>
            <person name="Sharon I."/>
            <person name="Castelle C.J."/>
            <person name="Singh A."/>
            <person name="Wilkins M.J."/>
            <person name="Williams K.H."/>
            <person name="Banfield J.F."/>
        </authorList>
    </citation>
    <scope>NUCLEOTIDE SEQUENCE [LARGE SCALE GENOMIC DNA]</scope>
</reference>
<comment type="catalytic activity">
    <reaction evidence="19">
        <text>O(6)-methyl-dGTP + H2O = O(6)-methyl-dGMP + diphosphate + H(+)</text>
        <dbReference type="Rhea" id="RHEA:67600"/>
        <dbReference type="ChEBI" id="CHEBI:15377"/>
        <dbReference type="ChEBI" id="CHEBI:15378"/>
        <dbReference type="ChEBI" id="CHEBI:33019"/>
        <dbReference type="ChEBI" id="CHEBI:169974"/>
        <dbReference type="ChEBI" id="CHEBI:169975"/>
    </reaction>
    <physiologicalReaction direction="left-to-right" evidence="19">
        <dbReference type="Rhea" id="RHEA:67601"/>
    </physiologicalReaction>
</comment>
<sequence>MKMKKQTSIIIGLKDDKVLLGMKKRGFGEGYWNGFGGKRNESETMTEAALREVEEEAGILPTDLKEVGIIEFDTFTTHIYTFSNYEGKLAETEEMKPEWFDRNNLPYDKMWEGDKIWFPLVLDGKCFNAEFIFEGKTLTECHIRIRK</sequence>
<evidence type="ECO:0000256" key="10">
    <source>
        <dbReference type="ARBA" id="ARBA00024596"/>
    </source>
</evidence>
<evidence type="ECO:0000256" key="3">
    <source>
        <dbReference type="ARBA" id="ARBA00011245"/>
    </source>
</evidence>
<gene>
    <name evidence="23" type="ORF">UT18_C0007G0044</name>
</gene>
<dbReference type="PROSITE" id="PS00893">
    <property type="entry name" value="NUDIX_BOX"/>
    <property type="match status" value="1"/>
</dbReference>
<dbReference type="AlphaFoldDB" id="A0A0G0LSA0"/>
<dbReference type="GO" id="GO:0008828">
    <property type="term" value="F:dATP diphosphatase activity"/>
    <property type="evidence" value="ECO:0007669"/>
    <property type="project" value="UniProtKB-EC"/>
</dbReference>
<comment type="subunit">
    <text evidence="3">Monomer.</text>
</comment>
<evidence type="ECO:0000256" key="4">
    <source>
        <dbReference type="ARBA" id="ARBA00022723"/>
    </source>
</evidence>
<dbReference type="PANTHER" id="PTHR43758:SF2">
    <property type="entry name" value="OXIDIZED PURINE NUCLEOSIDE TRIPHOSPHATE HYDROLASE"/>
    <property type="match status" value="1"/>
</dbReference>
<comment type="catalytic activity">
    <reaction evidence="9">
        <text>8-oxo-dGTP + H2O = 8-oxo-dGMP + diphosphate + H(+)</text>
        <dbReference type="Rhea" id="RHEA:31575"/>
        <dbReference type="ChEBI" id="CHEBI:15377"/>
        <dbReference type="ChEBI" id="CHEBI:15378"/>
        <dbReference type="ChEBI" id="CHEBI:33019"/>
        <dbReference type="ChEBI" id="CHEBI:63224"/>
        <dbReference type="ChEBI" id="CHEBI:77896"/>
    </reaction>
    <physiologicalReaction direction="left-to-right" evidence="9">
        <dbReference type="Rhea" id="RHEA:31576"/>
    </physiologicalReaction>
</comment>
<dbReference type="STRING" id="1618345.UT18_C0007G0044"/>
<dbReference type="GO" id="GO:0005737">
    <property type="term" value="C:cytoplasm"/>
    <property type="evidence" value="ECO:0007669"/>
    <property type="project" value="TreeGrafter"/>
</dbReference>
<evidence type="ECO:0000256" key="12">
    <source>
        <dbReference type="ARBA" id="ARBA00026218"/>
    </source>
</evidence>
<evidence type="ECO:0000256" key="9">
    <source>
        <dbReference type="ARBA" id="ARBA00024486"/>
    </source>
</evidence>
<comment type="catalytic activity">
    <reaction evidence="8">
        <text>2-oxo-dATP + H2O = 2-oxo-dAMP + diphosphate + H(+)</text>
        <dbReference type="Rhea" id="RHEA:31583"/>
        <dbReference type="ChEBI" id="CHEBI:15377"/>
        <dbReference type="ChEBI" id="CHEBI:15378"/>
        <dbReference type="ChEBI" id="CHEBI:33019"/>
        <dbReference type="ChEBI" id="CHEBI:63212"/>
        <dbReference type="ChEBI" id="CHEBI:77897"/>
        <dbReference type="EC" id="3.6.1.56"/>
    </reaction>
    <physiologicalReaction direction="left-to-right" evidence="8">
        <dbReference type="Rhea" id="RHEA:31584"/>
    </physiologicalReaction>
</comment>
<dbReference type="Gene3D" id="3.90.79.10">
    <property type="entry name" value="Nucleoside Triphosphate Pyrophosphohydrolase"/>
    <property type="match status" value="1"/>
</dbReference>
<evidence type="ECO:0000259" key="22">
    <source>
        <dbReference type="PROSITE" id="PS51462"/>
    </source>
</evidence>
<evidence type="ECO:0000256" key="17">
    <source>
        <dbReference type="ARBA" id="ARBA00032071"/>
    </source>
</evidence>
<dbReference type="PRINTS" id="PR01403">
    <property type="entry name" value="8OXTPHPHTASE"/>
</dbReference>
<evidence type="ECO:0000256" key="15">
    <source>
        <dbReference type="ARBA" id="ARBA00030682"/>
    </source>
</evidence>
<dbReference type="PROSITE" id="PS51462">
    <property type="entry name" value="NUDIX"/>
    <property type="match status" value="1"/>
</dbReference>
<name>A0A0G0LSA0_UNCC2</name>
<evidence type="ECO:0000256" key="11">
    <source>
        <dbReference type="ARBA" id="ARBA00026103"/>
    </source>
</evidence>
<comment type="catalytic activity">
    <reaction evidence="18">
        <text>N(6)-methyl-ATP + H2O = N(6)-methyl-AMP + diphosphate + H(+)</text>
        <dbReference type="Rhea" id="RHEA:67608"/>
        <dbReference type="ChEBI" id="CHEBI:15377"/>
        <dbReference type="ChEBI" id="CHEBI:15378"/>
        <dbReference type="ChEBI" id="CHEBI:33019"/>
        <dbReference type="ChEBI" id="CHEBI:144842"/>
        <dbReference type="ChEBI" id="CHEBI:172873"/>
    </reaction>
    <physiologicalReaction direction="left-to-right" evidence="18">
        <dbReference type="Rhea" id="RHEA:67609"/>
    </physiologicalReaction>
</comment>
<dbReference type="PANTHER" id="PTHR43758">
    <property type="entry name" value="7,8-DIHYDRO-8-OXOGUANINE TRIPHOSPHATASE"/>
    <property type="match status" value="1"/>
</dbReference>
<evidence type="ECO:0000256" key="5">
    <source>
        <dbReference type="ARBA" id="ARBA00022801"/>
    </source>
</evidence>
<comment type="similarity">
    <text evidence="2">Belongs to the Nudix hydrolase family.</text>
</comment>
<dbReference type="Pfam" id="PF00293">
    <property type="entry name" value="NUDIX"/>
    <property type="match status" value="1"/>
</dbReference>
<evidence type="ECO:0000256" key="6">
    <source>
        <dbReference type="ARBA" id="ARBA00022842"/>
    </source>
</evidence>
<dbReference type="InterPro" id="IPR003563">
    <property type="entry name" value="8ODP"/>
</dbReference>
<evidence type="ECO:0000256" key="20">
    <source>
        <dbReference type="ARBA" id="ARBA00049032"/>
    </source>
</evidence>
<evidence type="ECO:0000256" key="13">
    <source>
        <dbReference type="ARBA" id="ARBA00029673"/>
    </source>
</evidence>
<dbReference type="SUPFAM" id="SSF55811">
    <property type="entry name" value="Nudix"/>
    <property type="match status" value="1"/>
</dbReference>
<dbReference type="Proteomes" id="UP000034207">
    <property type="component" value="Unassembled WGS sequence"/>
</dbReference>
<evidence type="ECO:0000313" key="24">
    <source>
        <dbReference type="Proteomes" id="UP000034207"/>
    </source>
</evidence>
<protein>
    <recommendedName>
        <fullName evidence="12">Oxidized purine nucleoside triphosphate hydrolase</fullName>
        <ecNumber evidence="11">3.6.1.56</ecNumber>
    </recommendedName>
    <alternativeName>
        <fullName evidence="16">2-hydroxy-dATP diphosphatase</fullName>
    </alternativeName>
    <alternativeName>
        <fullName evidence="15">7,8-dihydro-8-oxoguanine triphosphatase</fullName>
    </alternativeName>
    <alternativeName>
        <fullName evidence="14">8-oxo-dGTPase</fullName>
    </alternativeName>
    <alternativeName>
        <fullName evidence="17">Methylated purine nucleoside triphosphate hydrolase</fullName>
    </alternativeName>
    <alternativeName>
        <fullName evidence="13">Nucleoside diphosphate-linked moiety X motif 1</fullName>
    </alternativeName>
</protein>
<evidence type="ECO:0000256" key="7">
    <source>
        <dbReference type="ARBA" id="ARBA00024448"/>
    </source>
</evidence>
<keyword evidence="5" id="KW-0378">Hydrolase</keyword>
<organism evidence="23 24">
    <name type="scientific">candidate division CPR2 bacterium GW2011_GWC2_39_10</name>
    <dbReference type="NCBI Taxonomy" id="1618345"/>
    <lineage>
        <taxon>Bacteria</taxon>
        <taxon>Bacteria division CPR2</taxon>
    </lineage>
</organism>
<evidence type="ECO:0000256" key="21">
    <source>
        <dbReference type="ARBA" id="ARBA00053094"/>
    </source>
</evidence>
<evidence type="ECO:0000256" key="16">
    <source>
        <dbReference type="ARBA" id="ARBA00031927"/>
    </source>
</evidence>
<dbReference type="InterPro" id="IPR020084">
    <property type="entry name" value="NUDIX_hydrolase_CS"/>
</dbReference>
<dbReference type="CDD" id="cd03427">
    <property type="entry name" value="NUDIX_MTH1_Nudt1"/>
    <property type="match status" value="1"/>
</dbReference>
<evidence type="ECO:0000256" key="8">
    <source>
        <dbReference type="ARBA" id="ARBA00024459"/>
    </source>
</evidence>
<dbReference type="EC" id="3.6.1.56" evidence="11"/>
<dbReference type="GO" id="GO:0046872">
    <property type="term" value="F:metal ion binding"/>
    <property type="evidence" value="ECO:0007669"/>
    <property type="project" value="UniProtKB-KW"/>
</dbReference>
<dbReference type="EMBL" id="LBVV01000007">
    <property type="protein sequence ID" value="KKQ94788.1"/>
    <property type="molecule type" value="Genomic_DNA"/>
</dbReference>
<evidence type="ECO:0000256" key="18">
    <source>
        <dbReference type="ARBA" id="ARBA00048002"/>
    </source>
</evidence>
<dbReference type="GO" id="GO:0008413">
    <property type="term" value="F:8-oxo-7,8-dihydroguanosine triphosphate pyrophosphatase activity"/>
    <property type="evidence" value="ECO:0007669"/>
    <property type="project" value="InterPro"/>
</dbReference>
<evidence type="ECO:0000256" key="2">
    <source>
        <dbReference type="ARBA" id="ARBA00005582"/>
    </source>
</evidence>
<comment type="catalytic activity">
    <reaction evidence="10">
        <text>2-oxo-ATP + H2O = 2-oxo-AMP + diphosphate + H(+)</text>
        <dbReference type="Rhea" id="RHEA:67392"/>
        <dbReference type="ChEBI" id="CHEBI:15377"/>
        <dbReference type="ChEBI" id="CHEBI:15378"/>
        <dbReference type="ChEBI" id="CHEBI:33019"/>
        <dbReference type="ChEBI" id="CHEBI:71395"/>
        <dbReference type="ChEBI" id="CHEBI:172878"/>
    </reaction>
    <physiologicalReaction direction="left-to-right" evidence="10">
        <dbReference type="Rhea" id="RHEA:67393"/>
    </physiologicalReaction>
</comment>
<feature type="domain" description="Nudix hydrolase" evidence="22">
    <location>
        <begin position="3"/>
        <end position="123"/>
    </location>
</feature>
<proteinExistence type="inferred from homology"/>
<dbReference type="InterPro" id="IPR000086">
    <property type="entry name" value="NUDIX_hydrolase_dom"/>
</dbReference>
<evidence type="ECO:0000256" key="19">
    <source>
        <dbReference type="ARBA" id="ARBA00048894"/>
    </source>
</evidence>
<comment type="caution">
    <text evidence="23">The sequence shown here is derived from an EMBL/GenBank/DDBJ whole genome shotgun (WGS) entry which is preliminary data.</text>
</comment>
<keyword evidence="6" id="KW-0460">Magnesium</keyword>
<accession>A0A0G0LSA0</accession>
<comment type="catalytic activity">
    <reaction evidence="7">
        <text>8-oxo-dATP + H2O = 8-oxo-dAMP + diphosphate + H(+)</text>
        <dbReference type="Rhea" id="RHEA:65396"/>
        <dbReference type="ChEBI" id="CHEBI:15377"/>
        <dbReference type="ChEBI" id="CHEBI:15378"/>
        <dbReference type="ChEBI" id="CHEBI:33019"/>
        <dbReference type="ChEBI" id="CHEBI:71361"/>
        <dbReference type="ChEBI" id="CHEBI:172871"/>
    </reaction>
    <physiologicalReaction direction="left-to-right" evidence="7">
        <dbReference type="Rhea" id="RHEA:65397"/>
    </physiologicalReaction>
</comment>
<keyword evidence="4" id="KW-0479">Metal-binding</keyword>
<comment type="catalytic activity">
    <reaction evidence="20">
        <text>N(6)-methyl-dATP + H2O = N(6)-methyl-dAMP + diphosphate + H(+)</text>
        <dbReference type="Rhea" id="RHEA:67604"/>
        <dbReference type="ChEBI" id="CHEBI:15377"/>
        <dbReference type="ChEBI" id="CHEBI:15378"/>
        <dbReference type="ChEBI" id="CHEBI:33019"/>
        <dbReference type="ChEBI" id="CHEBI:169976"/>
        <dbReference type="ChEBI" id="CHEBI:172872"/>
    </reaction>
    <physiologicalReaction direction="left-to-right" evidence="20">
        <dbReference type="Rhea" id="RHEA:67605"/>
    </physiologicalReaction>
</comment>
<evidence type="ECO:0000313" key="23">
    <source>
        <dbReference type="EMBL" id="KKQ94788.1"/>
    </source>
</evidence>
<dbReference type="GO" id="GO:0042262">
    <property type="term" value="P:DNA protection"/>
    <property type="evidence" value="ECO:0007669"/>
    <property type="project" value="InterPro"/>
</dbReference>
<evidence type="ECO:0000256" key="14">
    <source>
        <dbReference type="ARBA" id="ARBA00030634"/>
    </source>
</evidence>
<comment type="cofactor">
    <cofactor evidence="1">
        <name>Mg(2+)</name>
        <dbReference type="ChEBI" id="CHEBI:18420"/>
    </cofactor>
</comment>
<dbReference type="InterPro" id="IPR015797">
    <property type="entry name" value="NUDIX_hydrolase-like_dom_sf"/>
</dbReference>
<evidence type="ECO:0000256" key="1">
    <source>
        <dbReference type="ARBA" id="ARBA00001946"/>
    </source>
</evidence>
<comment type="function">
    <text evidence="21">Oxidized purine nucleoside triphosphate hydrolase which is a prominent sanitizer of the oxidized nucleotide pool. Catalyzes the hydrolysis of 2-oxo-dATP (2-hydroxy-dATP) into 2-oxo-dAMP. Also has a significant hydrolase activity toward 2-oxo-ATP, 8-oxo-dGTP and 8-oxo-dATP. Through the hydrolysis of oxidized purine nucleoside triphosphates, prevents their incorporation into DNA and the subsequent transversions A:T to C:G and G:C to T:A. Also catalyzes the hydrolysis of methylated purine nucleoside triphosphate preventing their integration into DNA. Through this antimutagenic activity protects cells from oxidative stress.</text>
</comment>